<dbReference type="GO" id="GO:0008168">
    <property type="term" value="F:methyltransferase activity"/>
    <property type="evidence" value="ECO:0007669"/>
    <property type="project" value="UniProtKB-KW"/>
</dbReference>
<dbReference type="AlphaFoldDB" id="A0A936NET6"/>
<dbReference type="NCBIfam" id="TIGR00478">
    <property type="entry name" value="tly"/>
    <property type="match status" value="1"/>
</dbReference>
<protein>
    <submittedName>
        <fullName evidence="4">TlyA family RNA methyltransferase</fullName>
    </submittedName>
</protein>
<accession>A0A936NET6</accession>
<dbReference type="InterPro" id="IPR002877">
    <property type="entry name" value="RNA_MeTrfase_FtsJ_dom"/>
</dbReference>
<dbReference type="SUPFAM" id="SSF53335">
    <property type="entry name" value="S-adenosyl-L-methionine-dependent methyltransferases"/>
    <property type="match status" value="1"/>
</dbReference>
<name>A0A936NET6_9ACTN</name>
<gene>
    <name evidence="4" type="ORF">IPN02_19835</name>
</gene>
<dbReference type="PANTHER" id="PTHR32319:SF0">
    <property type="entry name" value="BACTERIAL HEMOLYSIN-LIKE PROTEIN"/>
    <property type="match status" value="1"/>
</dbReference>
<dbReference type="InterPro" id="IPR004538">
    <property type="entry name" value="Hemolysin_A/TlyA"/>
</dbReference>
<keyword evidence="4" id="KW-0489">Methyltransferase</keyword>
<dbReference type="Proteomes" id="UP000727993">
    <property type="component" value="Unassembled WGS sequence"/>
</dbReference>
<evidence type="ECO:0000259" key="3">
    <source>
        <dbReference type="Pfam" id="PF01728"/>
    </source>
</evidence>
<evidence type="ECO:0000256" key="2">
    <source>
        <dbReference type="ARBA" id="ARBA00029460"/>
    </source>
</evidence>
<dbReference type="Gene3D" id="3.10.290.10">
    <property type="entry name" value="RNA-binding S4 domain"/>
    <property type="match status" value="1"/>
</dbReference>
<sequence length="275" mass="29300">MRRRLDRSMVRRGLAADVDSASELIAAGLVLVGGAPALTPQRLTDDGEPVRLVADRRFVGRGGDKLRHALDDWAFDVEGTRALDVGSSTGGFTDCLLQNGAAAVVAVDVGTHQLHERLRNDPRVTVLEQTDIRSLDHEAVAAPFPMVTVDVSFISVCSIIESLAALTAPDGDLVVLVKPQFEVARSDASRGRGVIRDPRLWRSALGAVERSAEDRGLRVVGATVSAVRGAQGNTEFFVRFRHDGSSEVPALGDGWIDTLVTSTKPTDEDIGAADG</sequence>
<organism evidence="4 5">
    <name type="scientific">Candidatus Neomicrothrix subdominans</name>
    <dbReference type="NCBI Taxonomy" id="2954438"/>
    <lineage>
        <taxon>Bacteria</taxon>
        <taxon>Bacillati</taxon>
        <taxon>Actinomycetota</taxon>
        <taxon>Acidimicrobiia</taxon>
        <taxon>Acidimicrobiales</taxon>
        <taxon>Microthrixaceae</taxon>
        <taxon>Candidatus Neomicrothrix</taxon>
    </lineage>
</organism>
<dbReference type="InterPro" id="IPR047048">
    <property type="entry name" value="TlyA"/>
</dbReference>
<dbReference type="InterPro" id="IPR029063">
    <property type="entry name" value="SAM-dependent_MTases_sf"/>
</dbReference>
<proteinExistence type="inferred from homology"/>
<dbReference type="Pfam" id="PF01728">
    <property type="entry name" value="FtsJ"/>
    <property type="match status" value="1"/>
</dbReference>
<comment type="caution">
    <text evidence="4">The sequence shown here is derived from an EMBL/GenBank/DDBJ whole genome shotgun (WGS) entry which is preliminary data.</text>
</comment>
<evidence type="ECO:0000313" key="4">
    <source>
        <dbReference type="EMBL" id="MBK9299028.1"/>
    </source>
</evidence>
<dbReference type="SUPFAM" id="SSF55174">
    <property type="entry name" value="Alpha-L RNA-binding motif"/>
    <property type="match status" value="1"/>
</dbReference>
<feature type="domain" description="Ribosomal RNA methyltransferase FtsJ" evidence="3">
    <location>
        <begin position="58"/>
        <end position="240"/>
    </location>
</feature>
<dbReference type="PIRSF" id="PIRSF005578">
    <property type="entry name" value="TlyA"/>
    <property type="match status" value="1"/>
</dbReference>
<dbReference type="Gene3D" id="3.40.50.150">
    <property type="entry name" value="Vaccinia Virus protein VP39"/>
    <property type="match status" value="1"/>
</dbReference>
<evidence type="ECO:0000313" key="5">
    <source>
        <dbReference type="Proteomes" id="UP000727993"/>
    </source>
</evidence>
<dbReference type="EMBL" id="JADJZA010000011">
    <property type="protein sequence ID" value="MBK9299028.1"/>
    <property type="molecule type" value="Genomic_DNA"/>
</dbReference>
<comment type="similarity">
    <text evidence="2">Belongs to the TlyA family.</text>
</comment>
<dbReference type="GO" id="GO:0003723">
    <property type="term" value="F:RNA binding"/>
    <property type="evidence" value="ECO:0007669"/>
    <property type="project" value="UniProtKB-KW"/>
</dbReference>
<keyword evidence="1" id="KW-0694">RNA-binding</keyword>
<dbReference type="PANTHER" id="PTHR32319">
    <property type="entry name" value="BACTERIAL HEMOLYSIN-LIKE PROTEIN"/>
    <property type="match status" value="1"/>
</dbReference>
<reference evidence="4 5" key="1">
    <citation type="submission" date="2020-10" db="EMBL/GenBank/DDBJ databases">
        <title>Connecting structure to function with the recovery of over 1000 high-quality activated sludge metagenome-assembled genomes encoding full-length rRNA genes using long-read sequencing.</title>
        <authorList>
            <person name="Singleton C.M."/>
            <person name="Petriglieri F."/>
            <person name="Kristensen J.M."/>
            <person name="Kirkegaard R.H."/>
            <person name="Michaelsen T.Y."/>
            <person name="Andersen M.H."/>
            <person name="Karst S.M."/>
            <person name="Dueholm M.S."/>
            <person name="Nielsen P.H."/>
            <person name="Albertsen M."/>
        </authorList>
    </citation>
    <scope>NUCLEOTIDE SEQUENCE [LARGE SCALE GENOMIC DNA]</scope>
    <source>
        <strain evidence="4">Lyne_18-Q3-R50-59_MAXAC.006</strain>
    </source>
</reference>
<evidence type="ECO:0000256" key="1">
    <source>
        <dbReference type="ARBA" id="ARBA00022884"/>
    </source>
</evidence>
<dbReference type="GO" id="GO:0032259">
    <property type="term" value="P:methylation"/>
    <property type="evidence" value="ECO:0007669"/>
    <property type="project" value="UniProtKB-KW"/>
</dbReference>
<dbReference type="InterPro" id="IPR036986">
    <property type="entry name" value="S4_RNA-bd_sf"/>
</dbReference>
<keyword evidence="4" id="KW-0808">Transferase</keyword>